<dbReference type="RefSeq" id="WP_281334861.1">
    <property type="nucleotide sequence ID" value="NZ_JARZZP010000003.1"/>
</dbReference>
<dbReference type="Gene3D" id="3.40.50.150">
    <property type="entry name" value="Vaccinia Virus protein VP39"/>
    <property type="match status" value="1"/>
</dbReference>
<proteinExistence type="predicted"/>
<dbReference type="GO" id="GO:0032259">
    <property type="term" value="P:methylation"/>
    <property type="evidence" value="ECO:0007669"/>
    <property type="project" value="UniProtKB-KW"/>
</dbReference>
<dbReference type="PROSITE" id="PS00092">
    <property type="entry name" value="N6_MTASE"/>
    <property type="match status" value="1"/>
</dbReference>
<dbReference type="EC" id="2.1.1.72" evidence="1"/>
<keyword evidence="3" id="KW-0808">Transferase</keyword>
<evidence type="ECO:0000259" key="8">
    <source>
        <dbReference type="Pfam" id="PF07669"/>
    </source>
</evidence>
<keyword evidence="6" id="KW-0238">DNA-binding</keyword>
<sequence>MESINIECQVFTPHNIVVEILNQVGYIEKLYGKKVLENSCGDGAFLVEIVDRYIIDCLKQNFSKDRIIYGLENDIYGNEIDEKHKVNCIDNLNRVAKKYNIDCVKWNIAQNDFLKSSIIEKFDFIIGNPPYITYSDLNKTTRSFIKKNFIVCSDGKPDYYYAFIEMSIKLLADDGKLAYLIPNNIFKNRFADRLRIFMLPHLSVIIDYTTEKLFENKLISSAIIICNGTQNNNDIQYVNKVKNREITLHKNSLTNKWIFRKKEVVKKKAKRKFGDDFNAMCSIATLLNEVFIIKKYEEYNEHILVNGYKIEKSVLREAVSPRSLQYARKEFLIFPYSYGENNSILRFEESEFIQQFPGVYNYLKSFSERLNKRDKDKNAQWFEFGRSQALSHLNQEKLLLSTLITEKVKIHHITKNQVPYSGICIYQKGDLSLEIAEKILKSDEFLNYVYDIGINASGTTMRITARDVMNFEYTLD</sequence>
<dbReference type="EMBL" id="JARZZP010000003">
    <property type="protein sequence ID" value="MDI1473449.1"/>
    <property type="molecule type" value="Genomic_DNA"/>
</dbReference>
<feature type="domain" description="Type II methyltransferase M.TaqI-like" evidence="8">
    <location>
        <begin position="80"/>
        <end position="214"/>
    </location>
</feature>
<evidence type="ECO:0000256" key="4">
    <source>
        <dbReference type="ARBA" id="ARBA00022691"/>
    </source>
</evidence>
<dbReference type="Proteomes" id="UP001160991">
    <property type="component" value="Unassembled WGS sequence"/>
</dbReference>
<dbReference type="InterPro" id="IPR011639">
    <property type="entry name" value="MethylTrfase_TaqI-like_dom"/>
</dbReference>
<keyword evidence="4" id="KW-0949">S-adenosyl-L-methionine</keyword>
<dbReference type="InterPro" id="IPR050953">
    <property type="entry name" value="N4_N6_ade-DNA_methylase"/>
</dbReference>
<dbReference type="PANTHER" id="PTHR33841:SF6">
    <property type="entry name" value="TYPE II METHYLTRANSFERASE M.HINDII"/>
    <property type="match status" value="1"/>
</dbReference>
<gene>
    <name evidence="9" type="ORF">QEZ38_01930</name>
</gene>
<evidence type="ECO:0000256" key="2">
    <source>
        <dbReference type="ARBA" id="ARBA00022603"/>
    </source>
</evidence>
<accession>A0ABT6PBT7</accession>
<dbReference type="GO" id="GO:0008168">
    <property type="term" value="F:methyltransferase activity"/>
    <property type="evidence" value="ECO:0007669"/>
    <property type="project" value="UniProtKB-KW"/>
</dbReference>
<protein>
    <recommendedName>
        <fullName evidence="1">site-specific DNA-methyltransferase (adenine-specific)</fullName>
        <ecNumber evidence="1">2.1.1.72</ecNumber>
    </recommendedName>
</protein>
<comment type="catalytic activity">
    <reaction evidence="7">
        <text>a 2'-deoxyadenosine in DNA + S-adenosyl-L-methionine = an N(6)-methyl-2'-deoxyadenosine in DNA + S-adenosyl-L-homocysteine + H(+)</text>
        <dbReference type="Rhea" id="RHEA:15197"/>
        <dbReference type="Rhea" id="RHEA-COMP:12418"/>
        <dbReference type="Rhea" id="RHEA-COMP:12419"/>
        <dbReference type="ChEBI" id="CHEBI:15378"/>
        <dbReference type="ChEBI" id="CHEBI:57856"/>
        <dbReference type="ChEBI" id="CHEBI:59789"/>
        <dbReference type="ChEBI" id="CHEBI:90615"/>
        <dbReference type="ChEBI" id="CHEBI:90616"/>
        <dbReference type="EC" id="2.1.1.72"/>
    </reaction>
</comment>
<evidence type="ECO:0000256" key="6">
    <source>
        <dbReference type="ARBA" id="ARBA00023125"/>
    </source>
</evidence>
<name>A0ABT6PBT7_9STRE</name>
<dbReference type="Pfam" id="PF07669">
    <property type="entry name" value="Eco57I"/>
    <property type="match status" value="1"/>
</dbReference>
<dbReference type="InterPro" id="IPR029063">
    <property type="entry name" value="SAM-dependent_MTases_sf"/>
</dbReference>
<organism evidence="9 10">
    <name type="scientific">Streptococcus taonis</name>
    <dbReference type="NCBI Taxonomy" id="3041623"/>
    <lineage>
        <taxon>Bacteria</taxon>
        <taxon>Bacillati</taxon>
        <taxon>Bacillota</taxon>
        <taxon>Bacilli</taxon>
        <taxon>Lactobacillales</taxon>
        <taxon>Streptococcaceae</taxon>
        <taxon>Streptococcus</taxon>
    </lineage>
</organism>
<dbReference type="SUPFAM" id="SSF53335">
    <property type="entry name" value="S-adenosyl-L-methionine-dependent methyltransferases"/>
    <property type="match status" value="1"/>
</dbReference>
<keyword evidence="2 9" id="KW-0489">Methyltransferase</keyword>
<evidence type="ECO:0000256" key="1">
    <source>
        <dbReference type="ARBA" id="ARBA00011900"/>
    </source>
</evidence>
<reference evidence="9" key="1">
    <citation type="submission" date="2023-04" db="EMBL/GenBank/DDBJ databases">
        <title>A new Streptococcus species isolated from the patient with bacteremia.</title>
        <authorList>
            <person name="Chen Y.-S."/>
            <person name="Lee C.-Y."/>
            <person name="Chan C.-K."/>
        </authorList>
    </citation>
    <scope>NUCLEOTIDE SEQUENCE</scope>
    <source>
        <strain evidence="9">ST22-14</strain>
    </source>
</reference>
<evidence type="ECO:0000256" key="7">
    <source>
        <dbReference type="ARBA" id="ARBA00047942"/>
    </source>
</evidence>
<dbReference type="InterPro" id="IPR002052">
    <property type="entry name" value="DNA_methylase_N6_adenine_CS"/>
</dbReference>
<dbReference type="PANTHER" id="PTHR33841">
    <property type="entry name" value="DNA METHYLTRANSFERASE YEEA-RELATED"/>
    <property type="match status" value="1"/>
</dbReference>
<evidence type="ECO:0000256" key="5">
    <source>
        <dbReference type="ARBA" id="ARBA00022747"/>
    </source>
</evidence>
<keyword evidence="10" id="KW-1185">Reference proteome</keyword>
<comment type="caution">
    <text evidence="9">The sequence shown here is derived from an EMBL/GenBank/DDBJ whole genome shotgun (WGS) entry which is preliminary data.</text>
</comment>
<keyword evidence="5" id="KW-0680">Restriction system</keyword>
<evidence type="ECO:0000313" key="9">
    <source>
        <dbReference type="EMBL" id="MDI1473449.1"/>
    </source>
</evidence>
<dbReference type="PRINTS" id="PR00507">
    <property type="entry name" value="N12N6MTFRASE"/>
</dbReference>
<evidence type="ECO:0000313" key="10">
    <source>
        <dbReference type="Proteomes" id="UP001160991"/>
    </source>
</evidence>
<evidence type="ECO:0000256" key="3">
    <source>
        <dbReference type="ARBA" id="ARBA00022679"/>
    </source>
</evidence>